<keyword evidence="1" id="KW-0812">Transmembrane</keyword>
<dbReference type="AlphaFoldDB" id="A0A923MER3"/>
<keyword evidence="1" id="KW-1133">Transmembrane helix</keyword>
<name>A0A923MER3_9FIRM</name>
<dbReference type="Proteomes" id="UP000620327">
    <property type="component" value="Unassembled WGS sequence"/>
</dbReference>
<evidence type="ECO:0000313" key="3">
    <source>
        <dbReference type="Proteomes" id="UP000620327"/>
    </source>
</evidence>
<dbReference type="RefSeq" id="WP_130849604.1">
    <property type="nucleotide sequence ID" value="NZ_JACOQI010000002.1"/>
</dbReference>
<reference evidence="2" key="1">
    <citation type="submission" date="2020-08" db="EMBL/GenBank/DDBJ databases">
        <title>Genome public.</title>
        <authorList>
            <person name="Liu C."/>
            <person name="Sun Q."/>
        </authorList>
    </citation>
    <scope>NUCLEOTIDE SEQUENCE</scope>
    <source>
        <strain evidence="2">BX15</strain>
    </source>
</reference>
<feature type="transmembrane region" description="Helical" evidence="1">
    <location>
        <begin position="51"/>
        <end position="76"/>
    </location>
</feature>
<keyword evidence="1" id="KW-0472">Membrane</keyword>
<accession>A0A923MER3</accession>
<protein>
    <submittedName>
        <fullName evidence="2">Uncharacterized protein</fullName>
    </submittedName>
</protein>
<evidence type="ECO:0000313" key="2">
    <source>
        <dbReference type="EMBL" id="MBC5769365.1"/>
    </source>
</evidence>
<evidence type="ECO:0000256" key="1">
    <source>
        <dbReference type="SAM" id="Phobius"/>
    </source>
</evidence>
<gene>
    <name evidence="2" type="ORF">H8Z83_03265</name>
</gene>
<keyword evidence="3" id="KW-1185">Reference proteome</keyword>
<proteinExistence type="predicted"/>
<feature type="transmembrane region" description="Helical" evidence="1">
    <location>
        <begin position="21"/>
        <end position="45"/>
    </location>
</feature>
<comment type="caution">
    <text evidence="2">The sequence shown here is derived from an EMBL/GenBank/DDBJ whole genome shotgun (WGS) entry which is preliminary data.</text>
</comment>
<sequence length="119" mass="12591">MTISIERGKKKSKPKSKRPRLGFTNWLAVCIMIFLAAGLAGGFYLARLSIVYGYTGALACYTAAFAPIGTACSIVLSKIVHKSEVENSGADGEGIKFATAKAHNFCEDGIEGSKESPAI</sequence>
<organism evidence="2 3">
    <name type="scientific">Dysosmobacter segnis</name>
    <dbReference type="NCBI Taxonomy" id="2763042"/>
    <lineage>
        <taxon>Bacteria</taxon>
        <taxon>Bacillati</taxon>
        <taxon>Bacillota</taxon>
        <taxon>Clostridia</taxon>
        <taxon>Eubacteriales</taxon>
        <taxon>Oscillospiraceae</taxon>
        <taxon>Dysosmobacter</taxon>
    </lineage>
</organism>
<dbReference type="EMBL" id="JACOQI010000002">
    <property type="protein sequence ID" value="MBC5769365.1"/>
    <property type="molecule type" value="Genomic_DNA"/>
</dbReference>